<accession>A0A917NMI4</accession>
<sequence length="91" mass="8871">MIPFPPDAALDEQKREEVRRQAEGGGVGAMTDGADLALGVAEVATSGAIDIVAQAAGVVVDATGAVLGATAEVAKVSLDVIGGILGGLTDL</sequence>
<reference evidence="2" key="2">
    <citation type="submission" date="2020-09" db="EMBL/GenBank/DDBJ databases">
        <authorList>
            <person name="Sun Q."/>
            <person name="Zhou Y."/>
        </authorList>
    </citation>
    <scope>NUCLEOTIDE SEQUENCE</scope>
    <source>
        <strain evidence="2">CGMCC 1.3617</strain>
    </source>
</reference>
<dbReference type="RefSeq" id="WP_188966695.1">
    <property type="nucleotide sequence ID" value="NZ_BMKW01000004.1"/>
</dbReference>
<protein>
    <submittedName>
        <fullName evidence="2">Uncharacterized protein</fullName>
    </submittedName>
</protein>
<proteinExistence type="predicted"/>
<organism evidence="2 3">
    <name type="scientific">Neoroseomonas lacus</name>
    <dbReference type="NCBI Taxonomy" id="287609"/>
    <lineage>
        <taxon>Bacteria</taxon>
        <taxon>Pseudomonadati</taxon>
        <taxon>Pseudomonadota</taxon>
        <taxon>Alphaproteobacteria</taxon>
        <taxon>Acetobacterales</taxon>
        <taxon>Acetobacteraceae</taxon>
        <taxon>Neoroseomonas</taxon>
    </lineage>
</organism>
<evidence type="ECO:0000256" key="1">
    <source>
        <dbReference type="SAM" id="MobiDB-lite"/>
    </source>
</evidence>
<dbReference type="EMBL" id="BMKW01000004">
    <property type="protein sequence ID" value="GGJ11117.1"/>
    <property type="molecule type" value="Genomic_DNA"/>
</dbReference>
<name>A0A917NMI4_9PROT</name>
<keyword evidence="3" id="KW-1185">Reference proteome</keyword>
<comment type="caution">
    <text evidence="2">The sequence shown here is derived from an EMBL/GenBank/DDBJ whole genome shotgun (WGS) entry which is preliminary data.</text>
</comment>
<feature type="compositionally biased region" description="Basic and acidic residues" evidence="1">
    <location>
        <begin position="11"/>
        <end position="22"/>
    </location>
</feature>
<dbReference type="Proteomes" id="UP000661507">
    <property type="component" value="Unassembled WGS sequence"/>
</dbReference>
<evidence type="ECO:0000313" key="3">
    <source>
        <dbReference type="Proteomes" id="UP000661507"/>
    </source>
</evidence>
<reference evidence="2" key="1">
    <citation type="journal article" date="2014" name="Int. J. Syst. Evol. Microbiol.">
        <title>Complete genome sequence of Corynebacterium casei LMG S-19264T (=DSM 44701T), isolated from a smear-ripened cheese.</title>
        <authorList>
            <consortium name="US DOE Joint Genome Institute (JGI-PGF)"/>
            <person name="Walter F."/>
            <person name="Albersmeier A."/>
            <person name="Kalinowski J."/>
            <person name="Ruckert C."/>
        </authorList>
    </citation>
    <scope>NUCLEOTIDE SEQUENCE</scope>
    <source>
        <strain evidence="2">CGMCC 1.3617</strain>
    </source>
</reference>
<evidence type="ECO:0000313" key="2">
    <source>
        <dbReference type="EMBL" id="GGJ11117.1"/>
    </source>
</evidence>
<gene>
    <name evidence="2" type="ORF">GCM10011320_17830</name>
</gene>
<dbReference type="AlphaFoldDB" id="A0A917NMI4"/>
<feature type="region of interest" description="Disordered" evidence="1">
    <location>
        <begin position="1"/>
        <end position="30"/>
    </location>
</feature>